<evidence type="ECO:0000256" key="11">
    <source>
        <dbReference type="ARBA" id="ARBA00022989"/>
    </source>
</evidence>
<keyword evidence="12" id="KW-0445">Lipid transport</keyword>
<dbReference type="Proteomes" id="UP000321570">
    <property type="component" value="Unassembled WGS sequence"/>
</dbReference>
<accession>A0A564YUS0</accession>
<feature type="domain" description="SMP-LTD" evidence="17">
    <location>
        <begin position="101"/>
        <end position="280"/>
    </location>
</feature>
<feature type="compositionally biased region" description="Polar residues" evidence="15">
    <location>
        <begin position="596"/>
        <end position="614"/>
    </location>
</feature>
<dbReference type="GO" id="GO:0005789">
    <property type="term" value="C:endoplasmic reticulum membrane"/>
    <property type="evidence" value="ECO:0007669"/>
    <property type="project" value="UniProtKB-SubCell"/>
</dbReference>
<keyword evidence="19" id="KW-1185">Reference proteome</keyword>
<feature type="region of interest" description="Disordered" evidence="15">
    <location>
        <begin position="565"/>
        <end position="623"/>
    </location>
</feature>
<dbReference type="PROSITE" id="PS51847">
    <property type="entry name" value="SMP"/>
    <property type="match status" value="1"/>
</dbReference>
<dbReference type="InterPro" id="IPR000008">
    <property type="entry name" value="C2_dom"/>
</dbReference>
<dbReference type="PANTHER" id="PTHR45761:SF1">
    <property type="entry name" value="EXTENDED SYNAPTOTAGMIN-LIKE PROTEIN 2, ISOFORM C"/>
    <property type="match status" value="1"/>
</dbReference>
<keyword evidence="6" id="KW-0812">Transmembrane</keyword>
<evidence type="ECO:0000256" key="3">
    <source>
        <dbReference type="ARBA" id="ARBA00005867"/>
    </source>
</evidence>
<dbReference type="PROSITE" id="PS50004">
    <property type="entry name" value="C2"/>
    <property type="match status" value="3"/>
</dbReference>
<dbReference type="EMBL" id="CABIJS010000421">
    <property type="protein sequence ID" value="VUZ51027.1"/>
    <property type="molecule type" value="Genomic_DNA"/>
</dbReference>
<evidence type="ECO:0000256" key="14">
    <source>
        <dbReference type="ARBA" id="ARBA00023136"/>
    </source>
</evidence>
<dbReference type="SUPFAM" id="SSF49562">
    <property type="entry name" value="C2 domain (Calcium/lipid-binding domain, CaLB)"/>
    <property type="match status" value="3"/>
</dbReference>
<dbReference type="Pfam" id="PF00168">
    <property type="entry name" value="C2"/>
    <property type="match status" value="3"/>
</dbReference>
<evidence type="ECO:0000259" key="17">
    <source>
        <dbReference type="PROSITE" id="PS51847"/>
    </source>
</evidence>
<dbReference type="Gene3D" id="2.60.40.150">
    <property type="entry name" value="C2 domain"/>
    <property type="match status" value="3"/>
</dbReference>
<dbReference type="FunFam" id="2.60.40.150:FF:000025">
    <property type="entry name" value="Extended synaptotagmin 2"/>
    <property type="match status" value="1"/>
</dbReference>
<dbReference type="GO" id="GO:0006869">
    <property type="term" value="P:lipid transport"/>
    <property type="evidence" value="ECO:0007669"/>
    <property type="project" value="UniProtKB-KW"/>
</dbReference>
<dbReference type="GO" id="GO:0046872">
    <property type="term" value="F:metal ion binding"/>
    <property type="evidence" value="ECO:0007669"/>
    <property type="project" value="UniProtKB-KW"/>
</dbReference>
<dbReference type="SMART" id="SM00239">
    <property type="entry name" value="C2"/>
    <property type="match status" value="3"/>
</dbReference>
<dbReference type="PANTHER" id="PTHR45761">
    <property type="entry name" value="EXTENDED SYNAPTOTAGMIN-LIKE PROTEIN 2, ISOFORM C"/>
    <property type="match status" value="1"/>
</dbReference>
<gene>
    <name evidence="18" type="ORF">WMSIL1_LOCUS9901</name>
</gene>
<keyword evidence="5" id="KW-1003">Cell membrane</keyword>
<dbReference type="InterPro" id="IPR031468">
    <property type="entry name" value="SMP_LBD"/>
</dbReference>
<reference evidence="18 19" key="1">
    <citation type="submission" date="2019-07" db="EMBL/GenBank/DDBJ databases">
        <authorList>
            <person name="Jastrzebski P J."/>
            <person name="Paukszto L."/>
            <person name="Jastrzebski P J."/>
        </authorList>
    </citation>
    <scope>NUCLEOTIDE SEQUENCE [LARGE SCALE GENOMIC DNA]</scope>
    <source>
        <strain evidence="18 19">WMS-il1</strain>
    </source>
</reference>
<protein>
    <submittedName>
        <fullName evidence="18">Uncharacterized protein</fullName>
    </submittedName>
</protein>
<keyword evidence="10" id="KW-0106">Calcium</keyword>
<evidence type="ECO:0000256" key="9">
    <source>
        <dbReference type="ARBA" id="ARBA00022824"/>
    </source>
</evidence>
<evidence type="ECO:0000256" key="10">
    <source>
        <dbReference type="ARBA" id="ARBA00022837"/>
    </source>
</evidence>
<dbReference type="CDD" id="cd21670">
    <property type="entry name" value="SMP_ESyt"/>
    <property type="match status" value="1"/>
</dbReference>
<organism evidence="18 19">
    <name type="scientific">Hymenolepis diminuta</name>
    <name type="common">Rat tapeworm</name>
    <dbReference type="NCBI Taxonomy" id="6216"/>
    <lineage>
        <taxon>Eukaryota</taxon>
        <taxon>Metazoa</taxon>
        <taxon>Spiralia</taxon>
        <taxon>Lophotrochozoa</taxon>
        <taxon>Platyhelminthes</taxon>
        <taxon>Cestoda</taxon>
        <taxon>Eucestoda</taxon>
        <taxon>Cyclophyllidea</taxon>
        <taxon>Hymenolepididae</taxon>
        <taxon>Hymenolepis</taxon>
    </lineage>
</organism>
<evidence type="ECO:0000256" key="5">
    <source>
        <dbReference type="ARBA" id="ARBA00022475"/>
    </source>
</evidence>
<feature type="domain" description="C2" evidence="16">
    <location>
        <begin position="653"/>
        <end position="780"/>
    </location>
</feature>
<keyword evidence="14" id="KW-0472">Membrane</keyword>
<keyword evidence="7" id="KW-0479">Metal-binding</keyword>
<dbReference type="GO" id="GO:0061817">
    <property type="term" value="P:endoplasmic reticulum-plasma membrane tethering"/>
    <property type="evidence" value="ECO:0007669"/>
    <property type="project" value="InterPro"/>
</dbReference>
<keyword evidence="11" id="KW-1133">Transmembrane helix</keyword>
<keyword evidence="9" id="KW-0256">Endoplasmic reticulum</keyword>
<evidence type="ECO:0000256" key="6">
    <source>
        <dbReference type="ARBA" id="ARBA00022692"/>
    </source>
</evidence>
<sequence>MDKDQDEPEPEKKSISFDILSTIRTYVKIITAWVAIWGLGYYKFSPSWVALAAIGYMGYARAYEKRKFVGLIMKAISEDEKQSIIKNIGSHQLPTWVYFPDVERAEWLNKVIQRMWPYITEYVNKILVETVQPKVNASLPSSLQPFIFLRTDLGDAPPRIGGVKVYTEESIRRDEIVMDVDLMLYSDARIKVAVGKIVAGVKDFELRGTLRVLIKPLVPKIPFVGAVTVCFLDNPYINFLLTHLGNIMTMPGLQQTLYRTVQDVVSSLCVLPNRISVSLVDDVMLGQIKFPSAQGVVRIEIISASDLVAADVNLTGKSTSDPYCIVRVGAEKYTTKVMNKTLNPTWNECFETIVDQRMGQSIIIEVWDRDNSTRDDELGLTTIPVEDVYLSGSINSVQTLEGVKKGKVHLRLTWLDLSPNPGDFADVDQLRRPSSSERAIYNSYLFARVEQAKNLMRLKFLQEPSPYCVLQIGNLVQNTPVREKTQNPIWESPHHFLFCNPDLQTLNIELRDSKTELVLGTLSIPLKYLKAERNMTVTQPYALQAAGPDNATLYLHLELRALVPGSDRRPPIESTSPDASDVALVGSAPASPASDEGTSIATGAKTSDDATPNHSEGPPKPVAPEVENVLRHRHHGFKSDGGNMKTMVDPPDPAGRIRLTMHYDVNTEILAVTIENAEGLIGVDKDGLSDPYVKLSVIDGFGHTVGDSKKTKPVKNDLNPQFNESFEFSVKSEVLDTCKLCVDVKNHVGVLQYGSQTRDLGSVVLNLKALKNGVAFTEWYWLHKCTD</sequence>
<keyword evidence="8" id="KW-0677">Repeat</keyword>
<evidence type="ECO:0000256" key="1">
    <source>
        <dbReference type="ARBA" id="ARBA00004202"/>
    </source>
</evidence>
<dbReference type="AlphaFoldDB" id="A0A564YUS0"/>
<name>A0A564YUS0_HYMDI</name>
<evidence type="ECO:0000256" key="15">
    <source>
        <dbReference type="SAM" id="MobiDB-lite"/>
    </source>
</evidence>
<dbReference type="Pfam" id="PF17047">
    <property type="entry name" value="SMP_LBD"/>
    <property type="match status" value="1"/>
</dbReference>
<evidence type="ECO:0000256" key="2">
    <source>
        <dbReference type="ARBA" id="ARBA00004477"/>
    </source>
</evidence>
<dbReference type="CDD" id="cd04050">
    <property type="entry name" value="C2B_Synaptotagmin-like"/>
    <property type="match status" value="1"/>
</dbReference>
<feature type="domain" description="C2" evidence="16">
    <location>
        <begin position="271"/>
        <end position="398"/>
    </location>
</feature>
<keyword evidence="4" id="KW-0813">Transport</keyword>
<evidence type="ECO:0000256" key="13">
    <source>
        <dbReference type="ARBA" id="ARBA00023121"/>
    </source>
</evidence>
<dbReference type="GO" id="GO:0005886">
    <property type="term" value="C:plasma membrane"/>
    <property type="evidence" value="ECO:0007669"/>
    <property type="project" value="UniProtKB-SubCell"/>
</dbReference>
<dbReference type="InterPro" id="IPR051634">
    <property type="entry name" value="Extended_Synaptotagmin"/>
</dbReference>
<evidence type="ECO:0000256" key="12">
    <source>
        <dbReference type="ARBA" id="ARBA00023055"/>
    </source>
</evidence>
<evidence type="ECO:0000313" key="18">
    <source>
        <dbReference type="EMBL" id="VUZ51027.1"/>
    </source>
</evidence>
<proteinExistence type="inferred from homology"/>
<evidence type="ECO:0000256" key="7">
    <source>
        <dbReference type="ARBA" id="ARBA00022723"/>
    </source>
</evidence>
<dbReference type="InterPro" id="IPR037749">
    <property type="entry name" value="Ext_Synaptotagmin_C2B"/>
</dbReference>
<keyword evidence="13" id="KW-0446">Lipid-binding</keyword>
<evidence type="ECO:0000313" key="19">
    <source>
        <dbReference type="Proteomes" id="UP000321570"/>
    </source>
</evidence>
<feature type="domain" description="C2" evidence="16">
    <location>
        <begin position="426"/>
        <end position="541"/>
    </location>
</feature>
<comment type="subcellular location">
    <subcellularLocation>
        <location evidence="1">Cell membrane</location>
        <topology evidence="1">Peripheral membrane protein</topology>
    </subcellularLocation>
    <subcellularLocation>
        <location evidence="2">Endoplasmic reticulum membrane</location>
        <topology evidence="2">Multi-pass membrane protein</topology>
    </subcellularLocation>
</comment>
<dbReference type="GO" id="GO:0008289">
    <property type="term" value="F:lipid binding"/>
    <property type="evidence" value="ECO:0007669"/>
    <property type="project" value="UniProtKB-KW"/>
</dbReference>
<evidence type="ECO:0000256" key="8">
    <source>
        <dbReference type="ARBA" id="ARBA00022737"/>
    </source>
</evidence>
<comment type="similarity">
    <text evidence="3">Belongs to the extended synaptotagmin family.</text>
</comment>
<dbReference type="InterPro" id="IPR035892">
    <property type="entry name" value="C2_domain_sf"/>
</dbReference>
<evidence type="ECO:0000259" key="16">
    <source>
        <dbReference type="PROSITE" id="PS50004"/>
    </source>
</evidence>
<evidence type="ECO:0000256" key="4">
    <source>
        <dbReference type="ARBA" id="ARBA00022448"/>
    </source>
</evidence>
<dbReference type="InterPro" id="IPR039010">
    <property type="entry name" value="Synaptotagmin_SMP"/>
</dbReference>